<feature type="region of interest" description="Disordered" evidence="1">
    <location>
        <begin position="56"/>
        <end position="76"/>
    </location>
</feature>
<dbReference type="AlphaFoldDB" id="A0A4R0NDL8"/>
<name>A0A4R0NDL8_9SPHI</name>
<evidence type="ECO:0000256" key="1">
    <source>
        <dbReference type="SAM" id="MobiDB-lite"/>
    </source>
</evidence>
<evidence type="ECO:0000313" key="2">
    <source>
        <dbReference type="EMBL" id="TCC98489.1"/>
    </source>
</evidence>
<reference evidence="2 3" key="1">
    <citation type="submission" date="2019-02" db="EMBL/GenBank/DDBJ databases">
        <title>Pedobacter sp. RP-3-8 sp. nov., isolated from Arctic soil.</title>
        <authorList>
            <person name="Dahal R.H."/>
        </authorList>
    </citation>
    <scope>NUCLEOTIDE SEQUENCE [LARGE SCALE GENOMIC DNA]</scope>
    <source>
        <strain evidence="2 3">RP-3-8</strain>
    </source>
</reference>
<dbReference type="RefSeq" id="WP_131607472.1">
    <property type="nucleotide sequence ID" value="NZ_SJSM01000002.1"/>
</dbReference>
<sequence>MSGWSVDWNKFTTPEECLIRSGLTYKFNKNEFRNQNDYRIFELNVGQVKKIEEITRLEHTPTNRTPEKIGQPNNPSHSSLYYMDVEVRMELLGIIKEILKVDRDAVDAAIGEAKKGIQEPSTLPVSDSA</sequence>
<dbReference type="EMBL" id="SJSM01000002">
    <property type="protein sequence ID" value="TCC98489.1"/>
    <property type="molecule type" value="Genomic_DNA"/>
</dbReference>
<dbReference type="OrthoDB" id="798634at2"/>
<feature type="compositionally biased region" description="Basic and acidic residues" evidence="1">
    <location>
        <begin position="56"/>
        <end position="67"/>
    </location>
</feature>
<accession>A0A4R0NDL8</accession>
<proteinExistence type="predicted"/>
<protein>
    <submittedName>
        <fullName evidence="2">Uncharacterized protein</fullName>
    </submittedName>
</protein>
<keyword evidence="3" id="KW-1185">Reference proteome</keyword>
<organism evidence="2 3">
    <name type="scientific">Pedobacter hiemivivus</name>
    <dbReference type="NCBI Taxonomy" id="2530454"/>
    <lineage>
        <taxon>Bacteria</taxon>
        <taxon>Pseudomonadati</taxon>
        <taxon>Bacteroidota</taxon>
        <taxon>Sphingobacteriia</taxon>
        <taxon>Sphingobacteriales</taxon>
        <taxon>Sphingobacteriaceae</taxon>
        <taxon>Pedobacter</taxon>
    </lineage>
</organism>
<dbReference type="Proteomes" id="UP000291117">
    <property type="component" value="Unassembled WGS sequence"/>
</dbReference>
<gene>
    <name evidence="2" type="ORF">EZ444_04185</name>
</gene>
<evidence type="ECO:0000313" key="3">
    <source>
        <dbReference type="Proteomes" id="UP000291117"/>
    </source>
</evidence>
<comment type="caution">
    <text evidence="2">The sequence shown here is derived from an EMBL/GenBank/DDBJ whole genome shotgun (WGS) entry which is preliminary data.</text>
</comment>